<dbReference type="PANTHER" id="PTHR30203">
    <property type="entry name" value="OUTER MEMBRANE CATION EFFLUX PROTEIN"/>
    <property type="match status" value="1"/>
</dbReference>
<reference evidence="4" key="1">
    <citation type="journal article" date="2007" name="Environ. Microbiol.">
        <title>Proteorhodopsin photosystem gene clusters exhibit co-evolutionary trends and shared ancestry among diverse marine microbial phyla.</title>
        <authorList>
            <person name="McCarren J."/>
            <person name="Delong E.F."/>
        </authorList>
    </citation>
    <scope>NUCLEOTIDE SEQUENCE</scope>
</reference>
<dbReference type="EMBL" id="EF089400">
    <property type="protein sequence ID" value="ABL97766.1"/>
    <property type="molecule type" value="Genomic_DNA"/>
</dbReference>
<dbReference type="Pfam" id="PF02321">
    <property type="entry name" value="OEP"/>
    <property type="match status" value="2"/>
</dbReference>
<keyword evidence="2" id="KW-0564">Palmitate</keyword>
<keyword evidence="3" id="KW-0175">Coiled coil</keyword>
<feature type="chain" id="PRO_5001436485" evidence="2">
    <location>
        <begin position="31"/>
        <end position="489"/>
    </location>
</feature>
<protein>
    <submittedName>
        <fullName evidence="4">Outer membrane RND efflux family transporter</fullName>
    </submittedName>
</protein>
<keyword evidence="2" id="KW-0472">Membrane</keyword>
<feature type="signal peptide" evidence="2">
    <location>
        <begin position="1"/>
        <end position="30"/>
    </location>
</feature>
<keyword evidence="2" id="KW-1134">Transmembrane beta strand</keyword>
<name>A4GI55_9BACT</name>
<dbReference type="PROSITE" id="PS51257">
    <property type="entry name" value="PROKAR_LIPOPROTEIN"/>
    <property type="match status" value="1"/>
</dbReference>
<sequence length="489" mass="55052">MIFTKKNSKIFPIQFLLYLLVFSAITGCKAVGPDYEGSPEMDVPENWNNDLSNEFVEQSDTQKQWWTLLDDPILNDLIDRAAIDNLDAKIALSRVEEARANYGVVEAAKFPQIDAVGDVSRKSNSKSATGEKNTDNYTSIGLDLSWEIDIFGYVRRSIEAADAQLDATIENYRDVMVILYAEIARNYIALRTSQLRLQFALENVKSQRETLNIVNARYSAELVSEVDVLQSEQNLAAAESYVPLFYADIDELFNSLAVLLGKNPGSLNQELKGNKGIPHIPEKTIVMLPREILRQRPDIRKAESRLVQETAEVGIATAEQYPRFNLNGTFGYDARGSDSQFSSNSRYWSFGPNFRWDLFDAGAEESAIKVQDAQLEQARVNYEKTVLTAFEEVENALKSYKEEKQRNASLRASVKAAKKVNKITVARYTSGLIDFQEVQDAERVIFFQEDELAKSDGSLVQFIIQLYKAMGGGWDNTDVPAQEISNEEA</sequence>
<feature type="coiled-coil region" evidence="3">
    <location>
        <begin position="393"/>
        <end position="420"/>
    </location>
</feature>
<dbReference type="InterPro" id="IPR003423">
    <property type="entry name" value="OMP_efflux"/>
</dbReference>
<evidence type="ECO:0000256" key="3">
    <source>
        <dbReference type="SAM" id="Coils"/>
    </source>
</evidence>
<dbReference type="NCBIfam" id="TIGR01845">
    <property type="entry name" value="outer_NodT"/>
    <property type="match status" value="1"/>
</dbReference>
<keyword evidence="2" id="KW-0449">Lipoprotein</keyword>
<dbReference type="SUPFAM" id="SSF56954">
    <property type="entry name" value="Outer membrane efflux proteins (OEP)"/>
    <property type="match status" value="1"/>
</dbReference>
<dbReference type="PANTHER" id="PTHR30203:SF31">
    <property type="entry name" value="RND EFFLUX SYSTEM, OUTER MEMBRANE LIPOPROTEIN, NODT"/>
    <property type="match status" value="1"/>
</dbReference>
<keyword evidence="2" id="KW-0812">Transmembrane</keyword>
<comment type="subcellular location">
    <subcellularLocation>
        <location evidence="2">Cell membrane</location>
        <topology evidence="2">Lipid-anchor</topology>
    </subcellularLocation>
</comment>
<dbReference type="GO" id="GO:0015562">
    <property type="term" value="F:efflux transmembrane transporter activity"/>
    <property type="evidence" value="ECO:0007669"/>
    <property type="project" value="InterPro"/>
</dbReference>
<dbReference type="AlphaFoldDB" id="A4GI55"/>
<dbReference type="Gene3D" id="2.20.200.10">
    <property type="entry name" value="Outer membrane efflux proteins (OEP)"/>
    <property type="match status" value="1"/>
</dbReference>
<dbReference type="GO" id="GO:0005886">
    <property type="term" value="C:plasma membrane"/>
    <property type="evidence" value="ECO:0007669"/>
    <property type="project" value="UniProtKB-SubCell"/>
</dbReference>
<accession>A4GI55</accession>
<comment type="similarity">
    <text evidence="1 2">Belongs to the outer membrane factor (OMF) (TC 1.B.17) family.</text>
</comment>
<dbReference type="Gene3D" id="1.20.1600.10">
    <property type="entry name" value="Outer membrane efflux proteins (OEP)"/>
    <property type="match status" value="1"/>
</dbReference>
<evidence type="ECO:0000256" key="2">
    <source>
        <dbReference type="RuleBase" id="RU362097"/>
    </source>
</evidence>
<keyword evidence="2" id="KW-0732">Signal</keyword>
<organism evidence="4">
    <name type="scientific">uncultured marine bacterium EB0_41B09</name>
    <dbReference type="NCBI Taxonomy" id="415438"/>
    <lineage>
        <taxon>Bacteria</taxon>
        <taxon>environmental samples</taxon>
    </lineage>
</organism>
<proteinExistence type="inferred from homology"/>
<dbReference type="InterPro" id="IPR010131">
    <property type="entry name" value="MdtP/NodT-like"/>
</dbReference>
<evidence type="ECO:0000313" key="4">
    <source>
        <dbReference type="EMBL" id="ABL97766.1"/>
    </source>
</evidence>
<evidence type="ECO:0000256" key="1">
    <source>
        <dbReference type="ARBA" id="ARBA00007613"/>
    </source>
</evidence>
<gene>
    <name evidence="4" type="ORF">MBMO_EB0-41B09.0036</name>
</gene>